<evidence type="ECO:0000259" key="2">
    <source>
        <dbReference type="PROSITE" id="PS51397"/>
    </source>
</evidence>
<dbReference type="AlphaFoldDB" id="A0A8X8CHU8"/>
<dbReference type="GO" id="GO:0008237">
    <property type="term" value="F:metallopeptidase activity"/>
    <property type="evidence" value="ECO:0007669"/>
    <property type="project" value="TreeGrafter"/>
</dbReference>
<feature type="domain" description="WLM" evidence="2">
    <location>
        <begin position="1"/>
        <end position="203"/>
    </location>
</feature>
<gene>
    <name evidence="3" type="ORF">POTOM_040933</name>
</gene>
<accession>A0A8X8CHU8</accession>
<sequence length="496" mass="55324">MNLSDLNKVWEIKALKKPGEEEAKKMLDKIAKQVQPIMRKHNWRVKLLSEFCPNNRSLLGLNVGGGVHVKLRLRRPNRDLDFFPFHQVLDTMLHELCHNVHGPHNANFYKLWDELRKECEELISKGIAGTGEGFDLPGRRLGGFSRQPAPSSLRKTALAAAEKRAKLGSMLPSQPKRLGGDSTIMVALSPIQAAAMAAERRLQDEIWCGSLLAETDETSGDGETSSDIAENPVSMGEFTESSRLHNCRKRGCESNDRTACLSSKGHSVSDSNFVDLSKDASTSGSMLDHGTNPRKKICNSYKDPFPDANTHIEGSFIDLTSDSIFGSTTNLDTRHILEAPPLTSDSSFGSICNCDTAHNPEASSLWECGTCTLLNPLKYILGTVSHMDADDAQSTSPNMRALWRTKAQRCQHQEQNLVLQILYFGEQSEAGQMLSMWSMEIFKWSTSVNSCSQPWHLRHAPNLGTRGLRYRMVKLLKWLLHSHVATFVLDRCSVKF</sequence>
<dbReference type="GO" id="GO:0006281">
    <property type="term" value="P:DNA repair"/>
    <property type="evidence" value="ECO:0007669"/>
    <property type="project" value="TreeGrafter"/>
</dbReference>
<dbReference type="Proteomes" id="UP000886885">
    <property type="component" value="Chromosome 11D"/>
</dbReference>
<dbReference type="InterPro" id="IPR053000">
    <property type="entry name" value="WSS1-like_metalloprotease"/>
</dbReference>
<evidence type="ECO:0000313" key="3">
    <source>
        <dbReference type="EMBL" id="KAG6755119.1"/>
    </source>
</evidence>
<keyword evidence="4" id="KW-1185">Reference proteome</keyword>
<dbReference type="OrthoDB" id="261960at2759"/>
<dbReference type="EMBL" id="JAAWWB010000022">
    <property type="protein sequence ID" value="KAG6755119.1"/>
    <property type="molecule type" value="Genomic_DNA"/>
</dbReference>
<dbReference type="InterPro" id="IPR013536">
    <property type="entry name" value="WLM_dom"/>
</dbReference>
<name>A0A8X8CHU8_POPTO</name>
<evidence type="ECO:0000313" key="4">
    <source>
        <dbReference type="Proteomes" id="UP000886885"/>
    </source>
</evidence>
<dbReference type="PANTHER" id="PTHR46622:SF3">
    <property type="entry name" value="ZINC ION BINDING PROTEIN"/>
    <property type="match status" value="1"/>
</dbReference>
<reference evidence="3" key="1">
    <citation type="journal article" date="2020" name="bioRxiv">
        <title>Hybrid origin of Populus tomentosa Carr. identified through genome sequencing and phylogenomic analysis.</title>
        <authorList>
            <person name="An X."/>
            <person name="Gao K."/>
            <person name="Chen Z."/>
            <person name="Li J."/>
            <person name="Yang X."/>
            <person name="Yang X."/>
            <person name="Zhou J."/>
            <person name="Guo T."/>
            <person name="Zhao T."/>
            <person name="Huang S."/>
            <person name="Miao D."/>
            <person name="Khan W.U."/>
            <person name="Rao P."/>
            <person name="Ye M."/>
            <person name="Lei B."/>
            <person name="Liao W."/>
            <person name="Wang J."/>
            <person name="Ji L."/>
            <person name="Li Y."/>
            <person name="Guo B."/>
            <person name="Mustafa N.S."/>
            <person name="Li S."/>
            <person name="Yun Q."/>
            <person name="Keller S.R."/>
            <person name="Mao J."/>
            <person name="Zhang R."/>
            <person name="Strauss S.H."/>
        </authorList>
    </citation>
    <scope>NUCLEOTIDE SEQUENCE</scope>
    <source>
        <strain evidence="3">GM15</strain>
        <tissue evidence="3">Leaf</tissue>
    </source>
</reference>
<feature type="region of interest" description="Disordered" evidence="1">
    <location>
        <begin position="214"/>
        <end position="242"/>
    </location>
</feature>
<proteinExistence type="predicted"/>
<protein>
    <recommendedName>
        <fullName evidence="2">WLM domain-containing protein</fullName>
    </recommendedName>
</protein>
<dbReference type="PROSITE" id="PS51397">
    <property type="entry name" value="WLM"/>
    <property type="match status" value="1"/>
</dbReference>
<comment type="caution">
    <text evidence="3">The sequence shown here is derived from an EMBL/GenBank/DDBJ whole genome shotgun (WGS) entry which is preliminary data.</text>
</comment>
<organism evidence="3 4">
    <name type="scientific">Populus tomentosa</name>
    <name type="common">Chinese white poplar</name>
    <dbReference type="NCBI Taxonomy" id="118781"/>
    <lineage>
        <taxon>Eukaryota</taxon>
        <taxon>Viridiplantae</taxon>
        <taxon>Streptophyta</taxon>
        <taxon>Embryophyta</taxon>
        <taxon>Tracheophyta</taxon>
        <taxon>Spermatophyta</taxon>
        <taxon>Magnoliopsida</taxon>
        <taxon>eudicotyledons</taxon>
        <taxon>Gunneridae</taxon>
        <taxon>Pentapetalae</taxon>
        <taxon>rosids</taxon>
        <taxon>fabids</taxon>
        <taxon>Malpighiales</taxon>
        <taxon>Salicaceae</taxon>
        <taxon>Saliceae</taxon>
        <taxon>Populus</taxon>
    </lineage>
</organism>
<evidence type="ECO:0000256" key="1">
    <source>
        <dbReference type="SAM" id="MobiDB-lite"/>
    </source>
</evidence>
<dbReference type="PANTHER" id="PTHR46622">
    <property type="entry name" value="DNA-DEPENDENT METALLOPROTEASE WSS1"/>
    <property type="match status" value="1"/>
</dbReference>
<dbReference type="GO" id="GO:0005634">
    <property type="term" value="C:nucleus"/>
    <property type="evidence" value="ECO:0007669"/>
    <property type="project" value="TreeGrafter"/>
</dbReference>
<dbReference type="Pfam" id="PF08325">
    <property type="entry name" value="WLM"/>
    <property type="match status" value="1"/>
</dbReference>